<dbReference type="Gene3D" id="2.60.40.10">
    <property type="entry name" value="Immunoglobulins"/>
    <property type="match status" value="1"/>
</dbReference>
<comment type="subcellular location">
    <subcellularLocation>
        <location evidence="1">Membrane</location>
        <topology evidence="1">Single-pass type IV membrane protein</topology>
    </subcellularLocation>
</comment>
<feature type="region of interest" description="Disordered" evidence="6">
    <location>
        <begin position="298"/>
        <end position="331"/>
    </location>
</feature>
<evidence type="ECO:0000256" key="3">
    <source>
        <dbReference type="ARBA" id="ARBA00022692"/>
    </source>
</evidence>
<comment type="caution">
    <text evidence="9">The sequence shown here is derived from an EMBL/GenBank/DDBJ whole genome shotgun (WGS) entry which is preliminary data.</text>
</comment>
<dbReference type="Pfam" id="PF00635">
    <property type="entry name" value="Motile_Sperm"/>
    <property type="match status" value="1"/>
</dbReference>
<dbReference type="InterPro" id="IPR000535">
    <property type="entry name" value="MSP_dom"/>
</dbReference>
<evidence type="ECO:0000259" key="8">
    <source>
        <dbReference type="PROSITE" id="PS50202"/>
    </source>
</evidence>
<accession>A0ABR0L534</accession>
<evidence type="ECO:0000256" key="4">
    <source>
        <dbReference type="ARBA" id="ARBA00022989"/>
    </source>
</evidence>
<dbReference type="InterPro" id="IPR013783">
    <property type="entry name" value="Ig-like_fold"/>
</dbReference>
<dbReference type="InterPro" id="IPR008962">
    <property type="entry name" value="PapD-like_sf"/>
</dbReference>
<reference evidence="9 10" key="1">
    <citation type="submission" date="2023-08" db="EMBL/GenBank/DDBJ databases">
        <title>Black Yeasts Isolated from many extreme environments.</title>
        <authorList>
            <person name="Coleine C."/>
            <person name="Stajich J.E."/>
            <person name="Selbmann L."/>
        </authorList>
    </citation>
    <scope>NUCLEOTIDE SEQUENCE [LARGE SCALE GENOMIC DNA]</scope>
    <source>
        <strain evidence="9 10">CCFEE 5386</strain>
    </source>
</reference>
<keyword evidence="5 7" id="KW-0472">Membrane</keyword>
<dbReference type="EMBL" id="JAVRRR010000292">
    <property type="protein sequence ID" value="KAK5143664.1"/>
    <property type="molecule type" value="Genomic_DNA"/>
</dbReference>
<evidence type="ECO:0000256" key="1">
    <source>
        <dbReference type="ARBA" id="ARBA00004211"/>
    </source>
</evidence>
<evidence type="ECO:0000256" key="7">
    <source>
        <dbReference type="SAM" id="Phobius"/>
    </source>
</evidence>
<protein>
    <submittedName>
        <fullName evidence="9">Phosphatidylinositol-binding protein scs2</fullName>
    </submittedName>
</protein>
<dbReference type="PIRSF" id="PIRSF019693">
    <property type="entry name" value="VAMP-associated"/>
    <property type="match status" value="1"/>
</dbReference>
<feature type="domain" description="MSP" evidence="8">
    <location>
        <begin position="2"/>
        <end position="125"/>
    </location>
</feature>
<name>A0ABR0L534_9PEZI</name>
<feature type="compositionally biased region" description="Low complexity" evidence="6">
    <location>
        <begin position="250"/>
        <end position="269"/>
    </location>
</feature>
<dbReference type="SUPFAM" id="SSF49354">
    <property type="entry name" value="PapD-like"/>
    <property type="match status" value="1"/>
</dbReference>
<keyword evidence="4 7" id="KW-1133">Transmembrane helix</keyword>
<keyword evidence="10" id="KW-1185">Reference proteome</keyword>
<keyword evidence="3 7" id="KW-0812">Transmembrane</keyword>
<feature type="transmembrane region" description="Helical" evidence="7">
    <location>
        <begin position="342"/>
        <end position="361"/>
    </location>
</feature>
<organism evidence="9 10">
    <name type="scientific">Rachicladosporium monterosium</name>
    <dbReference type="NCBI Taxonomy" id="1507873"/>
    <lineage>
        <taxon>Eukaryota</taxon>
        <taxon>Fungi</taxon>
        <taxon>Dikarya</taxon>
        <taxon>Ascomycota</taxon>
        <taxon>Pezizomycotina</taxon>
        <taxon>Dothideomycetes</taxon>
        <taxon>Dothideomycetidae</taxon>
        <taxon>Cladosporiales</taxon>
        <taxon>Cladosporiaceae</taxon>
        <taxon>Rachicladosporium</taxon>
    </lineage>
</organism>
<proteinExistence type="inferred from homology"/>
<dbReference type="PANTHER" id="PTHR10809">
    <property type="entry name" value="VESICLE-ASSOCIATED MEMBRANE PROTEIN-ASSOCIATED PROTEIN"/>
    <property type="match status" value="1"/>
</dbReference>
<evidence type="ECO:0000256" key="5">
    <source>
        <dbReference type="ARBA" id="ARBA00023136"/>
    </source>
</evidence>
<dbReference type="PANTHER" id="PTHR10809:SF6">
    <property type="entry name" value="AT11025P-RELATED"/>
    <property type="match status" value="1"/>
</dbReference>
<dbReference type="Proteomes" id="UP001308179">
    <property type="component" value="Unassembled WGS sequence"/>
</dbReference>
<evidence type="ECO:0000313" key="10">
    <source>
        <dbReference type="Proteomes" id="UP001308179"/>
    </source>
</evidence>
<evidence type="ECO:0000256" key="2">
    <source>
        <dbReference type="ARBA" id="ARBA00008932"/>
    </source>
</evidence>
<evidence type="ECO:0000313" key="9">
    <source>
        <dbReference type="EMBL" id="KAK5143664.1"/>
    </source>
</evidence>
<feature type="compositionally biased region" description="Low complexity" evidence="6">
    <location>
        <begin position="201"/>
        <end position="211"/>
    </location>
</feature>
<dbReference type="PROSITE" id="PS50202">
    <property type="entry name" value="MSP"/>
    <property type="match status" value="1"/>
</dbReference>
<feature type="region of interest" description="Disordered" evidence="6">
    <location>
        <begin position="190"/>
        <end position="269"/>
    </location>
</feature>
<gene>
    <name evidence="9" type="primary">SCS2</name>
    <name evidence="9" type="ORF">LTR32_004246</name>
</gene>
<comment type="similarity">
    <text evidence="2">Belongs to the VAMP-associated protein (VAP) (TC 9.B.17) family.</text>
</comment>
<evidence type="ECO:0000256" key="6">
    <source>
        <dbReference type="SAM" id="MobiDB-lite"/>
    </source>
</evidence>
<dbReference type="InterPro" id="IPR016763">
    <property type="entry name" value="VAP"/>
</dbReference>
<sequence>MSVDLEPAELSFRRPFTHEVSQVLRLHNPTADPVAFKVKTTAPKQYCVRPNSGRIEAGRSVEVSVLLQAMKEDPPPDARCRDKFLVQSVGVPSNAEFTSVTQVWTNIEQTNKSAIQEKKIRVNWLGADDISTGAGPGMGGTGMGMGGAGMGGAGMGGAGMGGAGMGGSGVGGSGMGAAGMGGAGMGALGGATNGMHRDQDYSPPSYSSPSPQAVTPARSTAGASGPISTPADRPFDAKSRGDAVASAYNPATGNTASSPTTSSNTMMGSAASAMSSVGIPTSQAQLQQQLEAANSRIKQMQEQATEGLRQRNIIGSKESGDGKSTGATISQSLQNAPAPGGVPVQIVAALCLLCFLIAYLFF</sequence>